<keyword evidence="4" id="KW-0408">Iron</keyword>
<dbReference type="RefSeq" id="WP_200126990.1">
    <property type="nucleotide sequence ID" value="NZ_CP054705.1"/>
</dbReference>
<dbReference type="Proteomes" id="UP000595823">
    <property type="component" value="Chromosome"/>
</dbReference>
<dbReference type="GO" id="GO:0046872">
    <property type="term" value="F:metal ion binding"/>
    <property type="evidence" value="ECO:0007669"/>
    <property type="project" value="UniProtKB-KW"/>
</dbReference>
<evidence type="ECO:0000313" key="9">
    <source>
        <dbReference type="Proteomes" id="UP000595823"/>
    </source>
</evidence>
<evidence type="ECO:0000256" key="6">
    <source>
        <dbReference type="ARBA" id="ARBA00060707"/>
    </source>
</evidence>
<dbReference type="Gene3D" id="3.10.20.30">
    <property type="match status" value="1"/>
</dbReference>
<evidence type="ECO:0000256" key="1">
    <source>
        <dbReference type="ARBA" id="ARBA00022714"/>
    </source>
</evidence>
<comment type="pathway">
    <text evidence="6">Alkaloid degradation; nicotine degradation.</text>
</comment>
<evidence type="ECO:0000313" key="8">
    <source>
        <dbReference type="EMBL" id="QQK74720.1"/>
    </source>
</evidence>
<dbReference type="CDD" id="cd00207">
    <property type="entry name" value="fer2"/>
    <property type="match status" value="1"/>
</dbReference>
<keyword evidence="2" id="KW-0479">Metal-binding</keyword>
<evidence type="ECO:0000256" key="4">
    <source>
        <dbReference type="ARBA" id="ARBA00023004"/>
    </source>
</evidence>
<evidence type="ECO:0000256" key="2">
    <source>
        <dbReference type="ARBA" id="ARBA00022723"/>
    </source>
</evidence>
<dbReference type="FunFam" id="1.10.150.120:FF:000003">
    <property type="entry name" value="Carbon monoxide dehydrogenase, small subunit"/>
    <property type="match status" value="1"/>
</dbReference>
<dbReference type="KEGG" id="scia:HUG15_03265"/>
<dbReference type="InterPro" id="IPR002888">
    <property type="entry name" value="2Fe-2S-bd"/>
</dbReference>
<protein>
    <submittedName>
        <fullName evidence="8">(2Fe-2S)-binding protein</fullName>
    </submittedName>
</protein>
<name>A0A7T7CAC6_9BACI</name>
<dbReference type="PANTHER" id="PTHR44379:SF5">
    <property type="entry name" value="OXIDOREDUCTASE WITH IRON-SULFUR SUBUNIT"/>
    <property type="match status" value="1"/>
</dbReference>
<dbReference type="PROSITE" id="PS51085">
    <property type="entry name" value="2FE2S_FER_2"/>
    <property type="match status" value="1"/>
</dbReference>
<dbReference type="InterPro" id="IPR001041">
    <property type="entry name" value="2Fe-2S_ferredoxin-type"/>
</dbReference>
<dbReference type="PROSITE" id="PS00197">
    <property type="entry name" value="2FE2S_FER_1"/>
    <property type="match status" value="1"/>
</dbReference>
<dbReference type="InterPro" id="IPR006058">
    <property type="entry name" value="2Fe2S_fd_BS"/>
</dbReference>
<dbReference type="GO" id="GO:0016491">
    <property type="term" value="F:oxidoreductase activity"/>
    <property type="evidence" value="ECO:0007669"/>
    <property type="project" value="UniProtKB-KW"/>
</dbReference>
<dbReference type="InterPro" id="IPR036884">
    <property type="entry name" value="2Fe-2S-bd_dom_sf"/>
</dbReference>
<dbReference type="GO" id="GO:0051537">
    <property type="term" value="F:2 iron, 2 sulfur cluster binding"/>
    <property type="evidence" value="ECO:0007669"/>
    <property type="project" value="UniProtKB-KW"/>
</dbReference>
<evidence type="ECO:0000259" key="7">
    <source>
        <dbReference type="PROSITE" id="PS51085"/>
    </source>
</evidence>
<keyword evidence="1" id="KW-0001">2Fe-2S</keyword>
<dbReference type="InterPro" id="IPR036010">
    <property type="entry name" value="2Fe-2S_ferredoxin-like_sf"/>
</dbReference>
<dbReference type="Pfam" id="PF01799">
    <property type="entry name" value="Fer2_2"/>
    <property type="match status" value="1"/>
</dbReference>
<proteinExistence type="predicted"/>
<organism evidence="8 9">
    <name type="scientific">Salicibibacter cibarius</name>
    <dbReference type="NCBI Taxonomy" id="2743000"/>
    <lineage>
        <taxon>Bacteria</taxon>
        <taxon>Bacillati</taxon>
        <taxon>Bacillota</taxon>
        <taxon>Bacilli</taxon>
        <taxon>Bacillales</taxon>
        <taxon>Bacillaceae</taxon>
        <taxon>Salicibibacter</taxon>
    </lineage>
</organism>
<gene>
    <name evidence="8" type="ORF">HUG15_03265</name>
</gene>
<evidence type="ECO:0000256" key="5">
    <source>
        <dbReference type="ARBA" id="ARBA00023014"/>
    </source>
</evidence>
<keyword evidence="3" id="KW-0560">Oxidoreductase</keyword>
<reference evidence="8 9" key="1">
    <citation type="submission" date="2020-06" db="EMBL/GenBank/DDBJ databases">
        <title>Genomic analysis of Salicibibacter sp. NKC5-3.</title>
        <authorList>
            <person name="Oh Y.J."/>
        </authorList>
    </citation>
    <scope>NUCLEOTIDE SEQUENCE [LARGE SCALE GENOMIC DNA]</scope>
    <source>
        <strain evidence="8 9">NKC5-3</strain>
    </source>
</reference>
<dbReference type="InterPro" id="IPR012675">
    <property type="entry name" value="Beta-grasp_dom_sf"/>
</dbReference>
<dbReference type="FunFam" id="3.10.20.30:FF:000020">
    <property type="entry name" value="Xanthine dehydrogenase iron-sulfur subunit"/>
    <property type="match status" value="1"/>
</dbReference>
<dbReference type="AlphaFoldDB" id="A0A7T7CAC6"/>
<feature type="domain" description="2Fe-2S ferredoxin-type" evidence="7">
    <location>
        <begin position="3"/>
        <end position="79"/>
    </location>
</feature>
<dbReference type="SUPFAM" id="SSF47741">
    <property type="entry name" value="CO dehydrogenase ISP C-domain like"/>
    <property type="match status" value="1"/>
</dbReference>
<dbReference type="PANTHER" id="PTHR44379">
    <property type="entry name" value="OXIDOREDUCTASE WITH IRON-SULFUR SUBUNIT"/>
    <property type="match status" value="1"/>
</dbReference>
<dbReference type="Pfam" id="PF00111">
    <property type="entry name" value="Fer2"/>
    <property type="match status" value="1"/>
</dbReference>
<sequence>MTETISVLVNGKKITSEVEPRLLLSDYLREKLDLTGTHLGCEHGVCGACTILVNGRTVRSCLMLAVQVDGCEVDTVESLTEGDGMLSPLQQAFADNHALQCGFCTPGFLMTITGFLENNPDPNDEEIKQAISGNLCRCTGYTNILKAVKQVSKSRKLKEVVKE</sequence>
<dbReference type="EMBL" id="CP054705">
    <property type="protein sequence ID" value="QQK74720.1"/>
    <property type="molecule type" value="Genomic_DNA"/>
</dbReference>
<dbReference type="SUPFAM" id="SSF54292">
    <property type="entry name" value="2Fe-2S ferredoxin-like"/>
    <property type="match status" value="1"/>
</dbReference>
<keyword evidence="9" id="KW-1185">Reference proteome</keyword>
<keyword evidence="5" id="KW-0411">Iron-sulfur</keyword>
<dbReference type="Gene3D" id="1.10.150.120">
    <property type="entry name" value="[2Fe-2S]-binding domain"/>
    <property type="match status" value="1"/>
</dbReference>
<dbReference type="InterPro" id="IPR051452">
    <property type="entry name" value="Diverse_Oxidoreductases"/>
</dbReference>
<accession>A0A7T7CAC6</accession>
<evidence type="ECO:0000256" key="3">
    <source>
        <dbReference type="ARBA" id="ARBA00023002"/>
    </source>
</evidence>